<reference evidence="13 14" key="1">
    <citation type="submission" date="2019-12" db="EMBL/GenBank/DDBJ databases">
        <title>Genomic-based taxomic classification of the family Erythrobacteraceae.</title>
        <authorList>
            <person name="Xu L."/>
        </authorList>
    </citation>
    <scope>NUCLEOTIDE SEQUENCE [LARGE SCALE GENOMIC DNA]</scope>
    <source>
        <strain evidence="13 14">S36</strain>
    </source>
</reference>
<dbReference type="PROSITE" id="PS50885">
    <property type="entry name" value="HAMP"/>
    <property type="match status" value="1"/>
</dbReference>
<keyword evidence="8" id="KW-0067">ATP-binding</keyword>
<evidence type="ECO:0000256" key="10">
    <source>
        <dbReference type="SAM" id="SignalP"/>
    </source>
</evidence>
<dbReference type="Pfam" id="PF02518">
    <property type="entry name" value="HATPase_c"/>
    <property type="match status" value="1"/>
</dbReference>
<keyword evidence="4" id="KW-0597">Phosphoprotein</keyword>
<keyword evidence="10" id="KW-0732">Signal</keyword>
<dbReference type="PANTHER" id="PTHR44936:SF10">
    <property type="entry name" value="SENSOR PROTEIN RSTB"/>
    <property type="match status" value="1"/>
</dbReference>
<comment type="caution">
    <text evidence="13">The sequence shown here is derived from an EMBL/GenBank/DDBJ whole genome shotgun (WGS) entry which is preliminary data.</text>
</comment>
<keyword evidence="9" id="KW-0812">Transmembrane</keyword>
<dbReference type="Pfam" id="PF00672">
    <property type="entry name" value="HAMP"/>
    <property type="match status" value="1"/>
</dbReference>
<feature type="domain" description="HAMP" evidence="12">
    <location>
        <begin position="164"/>
        <end position="216"/>
    </location>
</feature>
<feature type="chain" id="PRO_5026244540" description="histidine kinase" evidence="10">
    <location>
        <begin position="24"/>
        <end position="419"/>
    </location>
</feature>
<name>A0A6I4TW59_9SPHN</name>
<dbReference type="InterPro" id="IPR003594">
    <property type="entry name" value="HATPase_dom"/>
</dbReference>
<dbReference type="SUPFAM" id="SSF55874">
    <property type="entry name" value="ATPase domain of HSP90 chaperone/DNA topoisomerase II/histidine kinase"/>
    <property type="match status" value="1"/>
</dbReference>
<dbReference type="SMART" id="SM00387">
    <property type="entry name" value="HATPase_c"/>
    <property type="match status" value="1"/>
</dbReference>
<evidence type="ECO:0000256" key="1">
    <source>
        <dbReference type="ARBA" id="ARBA00000085"/>
    </source>
</evidence>
<evidence type="ECO:0000256" key="6">
    <source>
        <dbReference type="ARBA" id="ARBA00022741"/>
    </source>
</evidence>
<evidence type="ECO:0000256" key="9">
    <source>
        <dbReference type="SAM" id="Phobius"/>
    </source>
</evidence>
<comment type="subcellular location">
    <subcellularLocation>
        <location evidence="2">Membrane</location>
    </subcellularLocation>
</comment>
<dbReference type="InterPro" id="IPR050980">
    <property type="entry name" value="2C_sensor_his_kinase"/>
</dbReference>
<evidence type="ECO:0000313" key="14">
    <source>
        <dbReference type="Proteomes" id="UP000469430"/>
    </source>
</evidence>
<dbReference type="Gene3D" id="1.10.287.130">
    <property type="match status" value="1"/>
</dbReference>
<dbReference type="InterPro" id="IPR004358">
    <property type="entry name" value="Sig_transdc_His_kin-like_C"/>
</dbReference>
<dbReference type="InterPro" id="IPR036890">
    <property type="entry name" value="HATPase_C_sf"/>
</dbReference>
<keyword evidence="6" id="KW-0547">Nucleotide-binding</keyword>
<dbReference type="InterPro" id="IPR005467">
    <property type="entry name" value="His_kinase_dom"/>
</dbReference>
<dbReference type="GO" id="GO:0005524">
    <property type="term" value="F:ATP binding"/>
    <property type="evidence" value="ECO:0007669"/>
    <property type="project" value="UniProtKB-KW"/>
</dbReference>
<evidence type="ECO:0000259" key="12">
    <source>
        <dbReference type="PROSITE" id="PS50885"/>
    </source>
</evidence>
<dbReference type="OrthoDB" id="9804645at2"/>
<evidence type="ECO:0000256" key="5">
    <source>
        <dbReference type="ARBA" id="ARBA00022679"/>
    </source>
</evidence>
<dbReference type="GO" id="GO:0005886">
    <property type="term" value="C:plasma membrane"/>
    <property type="evidence" value="ECO:0007669"/>
    <property type="project" value="TreeGrafter"/>
</dbReference>
<dbReference type="InterPro" id="IPR003660">
    <property type="entry name" value="HAMP_dom"/>
</dbReference>
<keyword evidence="7" id="KW-0418">Kinase</keyword>
<proteinExistence type="predicted"/>
<keyword evidence="14" id="KW-1185">Reference proteome</keyword>
<evidence type="ECO:0000256" key="2">
    <source>
        <dbReference type="ARBA" id="ARBA00004370"/>
    </source>
</evidence>
<dbReference type="AlphaFoldDB" id="A0A6I4TW59"/>
<feature type="domain" description="Histidine kinase" evidence="11">
    <location>
        <begin position="224"/>
        <end position="419"/>
    </location>
</feature>
<dbReference type="GO" id="GO:0000155">
    <property type="term" value="F:phosphorelay sensor kinase activity"/>
    <property type="evidence" value="ECO:0007669"/>
    <property type="project" value="TreeGrafter"/>
</dbReference>
<organism evidence="13 14">
    <name type="scientific">Croceibacterium xixiisoli</name>
    <dbReference type="NCBI Taxonomy" id="1476466"/>
    <lineage>
        <taxon>Bacteria</taxon>
        <taxon>Pseudomonadati</taxon>
        <taxon>Pseudomonadota</taxon>
        <taxon>Alphaproteobacteria</taxon>
        <taxon>Sphingomonadales</taxon>
        <taxon>Erythrobacteraceae</taxon>
        <taxon>Croceibacterium</taxon>
    </lineage>
</organism>
<evidence type="ECO:0000256" key="3">
    <source>
        <dbReference type="ARBA" id="ARBA00012438"/>
    </source>
</evidence>
<evidence type="ECO:0000259" key="11">
    <source>
        <dbReference type="PROSITE" id="PS50109"/>
    </source>
</evidence>
<sequence length="419" mass="45012">MRRFPITAQIMLLVTLATMLASAAMIALTIGGPPPHDAPVSLDRVAVALTGKETEIPLTTLRLAATPPDGVEGLGRSRRLERELAGRLRRGPDDARAFTERSAPRQPGQLFGRYVIAFRLADGTGWRVLDSGPDRAAVRWYWITGATIALVLAVILLLAWLLARHIVEPIRQLERAAAQARAGEPLDFTPPPGPPEVRRAALSLKDMHARTVEHGEERLTMMGAMAHDVGTPLARLAFRAEQLPDRAREAAGADILTIRRLLSDSLTLARGWSGTREPVDLADLCQMLVWRENDLGHPVRLDCSPQAIVIGDSLSLERMLQNLVDNALRYGGSADLTLQRDGADAVITVADNGPGFPDMPAADLLKPYIRGDASRNSDSGGSGLGLAIAARVVELHRGSIALANRPAGGALVTIRLPLG</sequence>
<keyword evidence="5" id="KW-0808">Transferase</keyword>
<dbReference type="RefSeq" id="WP_161391803.1">
    <property type="nucleotide sequence ID" value="NZ_JBHSCP010000002.1"/>
</dbReference>
<dbReference type="PANTHER" id="PTHR44936">
    <property type="entry name" value="SENSOR PROTEIN CREC"/>
    <property type="match status" value="1"/>
</dbReference>
<gene>
    <name evidence="13" type="ORF">GRI97_13800</name>
</gene>
<evidence type="ECO:0000256" key="4">
    <source>
        <dbReference type="ARBA" id="ARBA00022553"/>
    </source>
</evidence>
<keyword evidence="9" id="KW-1133">Transmembrane helix</keyword>
<dbReference type="EMBL" id="WTYJ01000003">
    <property type="protein sequence ID" value="MXP00063.1"/>
    <property type="molecule type" value="Genomic_DNA"/>
</dbReference>
<evidence type="ECO:0000313" key="13">
    <source>
        <dbReference type="EMBL" id="MXP00063.1"/>
    </source>
</evidence>
<protein>
    <recommendedName>
        <fullName evidence="3">histidine kinase</fullName>
        <ecNumber evidence="3">2.7.13.3</ecNumber>
    </recommendedName>
</protein>
<evidence type="ECO:0000256" key="7">
    <source>
        <dbReference type="ARBA" id="ARBA00022777"/>
    </source>
</evidence>
<dbReference type="PRINTS" id="PR00344">
    <property type="entry name" value="BCTRLSENSOR"/>
</dbReference>
<dbReference type="Gene3D" id="3.30.565.10">
    <property type="entry name" value="Histidine kinase-like ATPase, C-terminal domain"/>
    <property type="match status" value="1"/>
</dbReference>
<evidence type="ECO:0000256" key="8">
    <source>
        <dbReference type="ARBA" id="ARBA00022840"/>
    </source>
</evidence>
<dbReference type="EC" id="2.7.13.3" evidence="3"/>
<comment type="catalytic activity">
    <reaction evidence="1">
        <text>ATP + protein L-histidine = ADP + protein N-phospho-L-histidine.</text>
        <dbReference type="EC" id="2.7.13.3"/>
    </reaction>
</comment>
<feature type="transmembrane region" description="Helical" evidence="9">
    <location>
        <begin position="140"/>
        <end position="163"/>
    </location>
</feature>
<feature type="signal peptide" evidence="10">
    <location>
        <begin position="1"/>
        <end position="23"/>
    </location>
</feature>
<dbReference type="Proteomes" id="UP000469430">
    <property type="component" value="Unassembled WGS sequence"/>
</dbReference>
<dbReference type="PROSITE" id="PS50109">
    <property type="entry name" value="HIS_KIN"/>
    <property type="match status" value="1"/>
</dbReference>
<accession>A0A6I4TW59</accession>
<keyword evidence="9" id="KW-0472">Membrane</keyword>